<name>A0A2W0C5Z9_9BACL</name>
<proteinExistence type="predicted"/>
<dbReference type="Proteomes" id="UP000247459">
    <property type="component" value="Unassembled WGS sequence"/>
</dbReference>
<dbReference type="EMBL" id="PRLG01000020">
    <property type="protein sequence ID" value="PYY28113.1"/>
    <property type="molecule type" value="Genomic_DNA"/>
</dbReference>
<dbReference type="AlphaFoldDB" id="A0A2W0C5Z9"/>
<accession>A0A2W0C5Z9</accession>
<dbReference type="PROSITE" id="PS51257">
    <property type="entry name" value="PROKAR_LIPOPROTEIN"/>
    <property type="match status" value="1"/>
</dbReference>
<evidence type="ECO:0000313" key="1">
    <source>
        <dbReference type="EMBL" id="PYY28113.1"/>
    </source>
</evidence>
<sequence length="36" mass="4479">MSDLRDVMEFLYIFIVFLIACPVMLFWLKRRGKRNR</sequence>
<comment type="caution">
    <text evidence="1">The sequence shown here is derived from an EMBL/GenBank/DDBJ whole genome shotgun (WGS) entry which is preliminary data.</text>
</comment>
<gene>
    <name evidence="1" type="ORF">PIL02S_03249</name>
</gene>
<protein>
    <submittedName>
        <fullName evidence="1">Uncharacterized protein</fullName>
    </submittedName>
</protein>
<organism evidence="1 2">
    <name type="scientific">Paenibacillus illinoisensis</name>
    <dbReference type="NCBI Taxonomy" id="59845"/>
    <lineage>
        <taxon>Bacteria</taxon>
        <taxon>Bacillati</taxon>
        <taxon>Bacillota</taxon>
        <taxon>Bacilli</taxon>
        <taxon>Bacillales</taxon>
        <taxon>Paenibacillaceae</taxon>
        <taxon>Paenibacillus</taxon>
    </lineage>
</organism>
<reference evidence="1 2" key="1">
    <citation type="submission" date="2018-01" db="EMBL/GenBank/DDBJ databases">
        <title>Genome sequence of the PGP bacterium Paenibacillus illinoisensis E3.</title>
        <authorList>
            <person name="Rolli E."/>
            <person name="Marasco R."/>
            <person name="Bessem C."/>
            <person name="Michoud G."/>
            <person name="Gaiarsa S."/>
            <person name="Borin S."/>
            <person name="Daffonchio D."/>
        </authorList>
    </citation>
    <scope>NUCLEOTIDE SEQUENCE [LARGE SCALE GENOMIC DNA]</scope>
    <source>
        <strain evidence="1 2">E3</strain>
    </source>
</reference>
<evidence type="ECO:0000313" key="2">
    <source>
        <dbReference type="Proteomes" id="UP000247459"/>
    </source>
</evidence>